<comment type="similarity">
    <text evidence="8">Belongs to the PET100 family.</text>
</comment>
<keyword evidence="3" id="KW-0812">Transmembrane</keyword>
<dbReference type="AlphaFoldDB" id="A0A9N9TC14"/>
<evidence type="ECO:0000256" key="7">
    <source>
        <dbReference type="ARBA" id="ARBA00023136"/>
    </source>
</evidence>
<keyword evidence="4" id="KW-0809">Transit peptide</keyword>
<proteinExistence type="inferred from homology"/>
<dbReference type="GO" id="GO:0051082">
    <property type="term" value="F:unfolded protein binding"/>
    <property type="evidence" value="ECO:0007669"/>
    <property type="project" value="TreeGrafter"/>
</dbReference>
<evidence type="ECO:0000256" key="6">
    <source>
        <dbReference type="ARBA" id="ARBA00023128"/>
    </source>
</evidence>
<evidence type="ECO:0000256" key="1">
    <source>
        <dbReference type="ARBA" id="ARBA00004167"/>
    </source>
</evidence>
<evidence type="ECO:0000256" key="2">
    <source>
        <dbReference type="ARBA" id="ARBA00004325"/>
    </source>
</evidence>
<dbReference type="OrthoDB" id="18175at2759"/>
<dbReference type="GO" id="GO:0005743">
    <property type="term" value="C:mitochondrial inner membrane"/>
    <property type="evidence" value="ECO:0007669"/>
    <property type="project" value="TreeGrafter"/>
</dbReference>
<keyword evidence="6" id="KW-0496">Mitochondrion</keyword>
<evidence type="ECO:0000256" key="8">
    <source>
        <dbReference type="ARBA" id="ARBA00038077"/>
    </source>
</evidence>
<gene>
    <name evidence="9" type="ORF">PHYEVI_LOCUS1635</name>
</gene>
<dbReference type="Proteomes" id="UP001153712">
    <property type="component" value="Chromosome 10"/>
</dbReference>
<sequence length="163" mass="19009">MGNWKLEVAKMGLYVTFPVALFYYFNQPQYFEEWVVNKKREIYPPESQKQKDFEAALQEIKQRQNLELMKKVDITEIMNFGISWIGQYLSQSAIDEKTEDDDTTSVTNETKESLNKSQKILEILGEHEIKANSSGDEVSKDQLKDSLDASKKNFIAFERRGCY</sequence>
<dbReference type="GO" id="GO:0033617">
    <property type="term" value="P:mitochondrial respiratory chain complex IV assembly"/>
    <property type="evidence" value="ECO:0007669"/>
    <property type="project" value="InterPro"/>
</dbReference>
<organism evidence="9 10">
    <name type="scientific">Phyllotreta striolata</name>
    <name type="common">Striped flea beetle</name>
    <name type="synonym">Crioceris striolata</name>
    <dbReference type="NCBI Taxonomy" id="444603"/>
    <lineage>
        <taxon>Eukaryota</taxon>
        <taxon>Metazoa</taxon>
        <taxon>Ecdysozoa</taxon>
        <taxon>Arthropoda</taxon>
        <taxon>Hexapoda</taxon>
        <taxon>Insecta</taxon>
        <taxon>Pterygota</taxon>
        <taxon>Neoptera</taxon>
        <taxon>Endopterygota</taxon>
        <taxon>Coleoptera</taxon>
        <taxon>Polyphaga</taxon>
        <taxon>Cucujiformia</taxon>
        <taxon>Chrysomeloidea</taxon>
        <taxon>Chrysomelidae</taxon>
        <taxon>Galerucinae</taxon>
        <taxon>Alticini</taxon>
        <taxon>Phyllotreta</taxon>
    </lineage>
</organism>
<dbReference type="EMBL" id="OU900103">
    <property type="protein sequence ID" value="CAG9855178.1"/>
    <property type="molecule type" value="Genomic_DNA"/>
</dbReference>
<evidence type="ECO:0000313" key="9">
    <source>
        <dbReference type="EMBL" id="CAG9855178.1"/>
    </source>
</evidence>
<dbReference type="PANTHER" id="PTHR33968:SF1">
    <property type="entry name" value="PROTEIN PET100 HOMOLOG, MITOCHONDRIAL"/>
    <property type="match status" value="1"/>
</dbReference>
<evidence type="ECO:0000256" key="5">
    <source>
        <dbReference type="ARBA" id="ARBA00022989"/>
    </source>
</evidence>
<dbReference type="InterPro" id="IPR018625">
    <property type="entry name" value="Pet100"/>
</dbReference>
<evidence type="ECO:0000256" key="3">
    <source>
        <dbReference type="ARBA" id="ARBA00022692"/>
    </source>
</evidence>
<accession>A0A9N9TC14</accession>
<dbReference type="Pfam" id="PF09803">
    <property type="entry name" value="Pet100"/>
    <property type="match status" value="1"/>
</dbReference>
<evidence type="ECO:0000256" key="4">
    <source>
        <dbReference type="ARBA" id="ARBA00022946"/>
    </source>
</evidence>
<protein>
    <submittedName>
        <fullName evidence="9">Uncharacterized protein</fullName>
    </submittedName>
</protein>
<comment type="subcellular location">
    <subcellularLocation>
        <location evidence="1">Membrane</location>
        <topology evidence="1">Single-pass membrane protein</topology>
    </subcellularLocation>
    <subcellularLocation>
        <location evidence="2">Mitochondrion membrane</location>
    </subcellularLocation>
</comment>
<keyword evidence="5" id="KW-1133">Transmembrane helix</keyword>
<evidence type="ECO:0000313" key="10">
    <source>
        <dbReference type="Proteomes" id="UP001153712"/>
    </source>
</evidence>
<reference evidence="9" key="1">
    <citation type="submission" date="2022-01" db="EMBL/GenBank/DDBJ databases">
        <authorList>
            <person name="King R."/>
        </authorList>
    </citation>
    <scope>NUCLEOTIDE SEQUENCE</scope>
</reference>
<keyword evidence="10" id="KW-1185">Reference proteome</keyword>
<dbReference type="PANTHER" id="PTHR33968">
    <property type="entry name" value="PROTEIN PET100 HOMOLOG, MITOCHONDRIAL"/>
    <property type="match status" value="1"/>
</dbReference>
<keyword evidence="7" id="KW-0472">Membrane</keyword>
<name>A0A9N9TC14_PHYSR</name>